<organism evidence="2 3">
    <name type="scientific">Butyrivibrio hungatei</name>
    <dbReference type="NCBI Taxonomy" id="185008"/>
    <lineage>
        <taxon>Bacteria</taxon>
        <taxon>Bacillati</taxon>
        <taxon>Bacillota</taxon>
        <taxon>Clostridia</taxon>
        <taxon>Lachnospirales</taxon>
        <taxon>Lachnospiraceae</taxon>
        <taxon>Butyrivibrio</taxon>
    </lineage>
</organism>
<protein>
    <recommendedName>
        <fullName evidence="1">ATPase domain-containing protein</fullName>
    </recommendedName>
</protein>
<dbReference type="GO" id="GO:0005524">
    <property type="term" value="F:ATP binding"/>
    <property type="evidence" value="ECO:0007669"/>
    <property type="project" value="InterPro"/>
</dbReference>
<dbReference type="RefSeq" id="WP_074462888.1">
    <property type="nucleotide sequence ID" value="NZ_FMUR01000015.1"/>
</dbReference>
<name>A0A1G5FKU4_9FIRM</name>
<accession>A0A1G5FKU4</accession>
<keyword evidence="3" id="KW-1185">Reference proteome</keyword>
<dbReference type="OrthoDB" id="1550566at2"/>
<gene>
    <name evidence="2" type="ORF">SAMN02910451_02424</name>
</gene>
<dbReference type="InterPro" id="IPR027417">
    <property type="entry name" value="P-loop_NTPase"/>
</dbReference>
<sequence>MERNPFVINFGKVPSQYISRELIIDEIVQEMTDEDSQNTCFMLTGTRGSGKTVTMTAIEKKISMSEDWIVIRLNAERNMLESLVGKLYDSREFVTKFVDANLNLSKFGIGLNLKTKSPVADIESALEIMLKEVRKKKKKVLVTVDEVSNTAYMKEFASSFQILIREELPIFLLMAGLYENISNLKNAKNLTFLYRTPQYEMEPLNLTLIAAKYSKVFGIDREKAMDMALITKGYPFAYQALGKYIWEEKNHELTESVLIKFDEALSYYVYKKMWSELSEKDKWFMSFIVKKDVMPVSELLELTKQKKNEFSQYRERLRNKGLIDVSGRGIIKLTLPRFDVFVKNELRYFFPEDNYDKTR</sequence>
<evidence type="ECO:0000313" key="3">
    <source>
        <dbReference type="Proteomes" id="UP000183047"/>
    </source>
</evidence>
<reference evidence="3" key="1">
    <citation type="submission" date="2016-10" db="EMBL/GenBank/DDBJ databases">
        <authorList>
            <person name="Varghese N."/>
            <person name="Submissions S."/>
        </authorList>
    </citation>
    <scope>NUCLEOTIDE SEQUENCE [LARGE SCALE GENOMIC DNA]</scope>
    <source>
        <strain evidence="3">XBD2006</strain>
    </source>
</reference>
<dbReference type="SUPFAM" id="SSF52540">
    <property type="entry name" value="P-loop containing nucleoside triphosphate hydrolases"/>
    <property type="match status" value="1"/>
</dbReference>
<dbReference type="EMBL" id="FMUR01000015">
    <property type="protein sequence ID" value="SCY39208.1"/>
    <property type="molecule type" value="Genomic_DNA"/>
</dbReference>
<dbReference type="Pfam" id="PF01637">
    <property type="entry name" value="ATPase_2"/>
    <property type="match status" value="1"/>
</dbReference>
<dbReference type="InterPro" id="IPR011579">
    <property type="entry name" value="ATPase_dom"/>
</dbReference>
<proteinExistence type="predicted"/>
<evidence type="ECO:0000313" key="2">
    <source>
        <dbReference type="EMBL" id="SCY39208.1"/>
    </source>
</evidence>
<feature type="domain" description="ATPase" evidence="1">
    <location>
        <begin position="20"/>
        <end position="155"/>
    </location>
</feature>
<dbReference type="Gene3D" id="3.40.50.300">
    <property type="entry name" value="P-loop containing nucleotide triphosphate hydrolases"/>
    <property type="match status" value="1"/>
</dbReference>
<dbReference type="Proteomes" id="UP000183047">
    <property type="component" value="Unassembled WGS sequence"/>
</dbReference>
<dbReference type="AlphaFoldDB" id="A0A1G5FKU4"/>
<evidence type="ECO:0000259" key="1">
    <source>
        <dbReference type="Pfam" id="PF01637"/>
    </source>
</evidence>